<evidence type="ECO:0000313" key="2">
    <source>
        <dbReference type="Proteomes" id="UP000279284"/>
    </source>
</evidence>
<proteinExistence type="predicted"/>
<dbReference type="STRING" id="493.BWD07_11520"/>
<gene>
    <name evidence="1" type="ORF">NCTC10296_00786</name>
</gene>
<accession>A0A448D6W2</accession>
<organism evidence="1 2">
    <name type="scientific">Neisseria canis</name>
    <dbReference type="NCBI Taxonomy" id="493"/>
    <lineage>
        <taxon>Bacteria</taxon>
        <taxon>Pseudomonadati</taxon>
        <taxon>Pseudomonadota</taxon>
        <taxon>Betaproteobacteria</taxon>
        <taxon>Neisseriales</taxon>
        <taxon>Neisseriaceae</taxon>
        <taxon>Neisseria</taxon>
    </lineage>
</organism>
<dbReference type="Pfam" id="PF19786">
    <property type="entry name" value="DUF6270"/>
    <property type="match status" value="1"/>
</dbReference>
<dbReference type="Proteomes" id="UP000279284">
    <property type="component" value="Chromosome"/>
</dbReference>
<sequence>MNKLFILGSCVSRDAFALKEGANYNITSYLARTSFASAFHHNVVQGLDLSTIPSAFQRRMVENDVLKKTEHSLTHNQFDWLIIDLIDERFNLFASEQNEIFTLSPELSNNCHYDKSGKVIPSNSNEFFERWKEGWDKFIALAKQHNFLHKIILNKVFWTNKTVSDGNVVADTYQSWIDENNAWLGKLYTYIEQSSGIKVLEYPVELLKADDEHKWGLQPYHYDKKVYLHLLNYINHLNIYQKNLEQNIIHIDYLPLFMDALPIKKKDDSSYQPLILQGKKDADSTVSINIMLAGNHQVGQRDLLHTVKYEPENSEFYTQQKYAKSDWAEIGYFKYITTQPYQVYEREIIFKIPAGTKVFFSIQEFYPKGKSVILETNIHKVS</sequence>
<dbReference type="KEGG" id="nci:NCTC10296_00786"/>
<keyword evidence="2" id="KW-1185">Reference proteome</keyword>
<reference evidence="1 2" key="1">
    <citation type="submission" date="2018-12" db="EMBL/GenBank/DDBJ databases">
        <authorList>
            <consortium name="Pathogen Informatics"/>
        </authorList>
    </citation>
    <scope>NUCLEOTIDE SEQUENCE [LARGE SCALE GENOMIC DNA]</scope>
    <source>
        <strain evidence="1 2">NCTC10296</strain>
    </source>
</reference>
<dbReference type="EMBL" id="LR134313">
    <property type="protein sequence ID" value="VEF00302.1"/>
    <property type="molecule type" value="Genomic_DNA"/>
</dbReference>
<dbReference type="OrthoDB" id="8421922at2"/>
<evidence type="ECO:0000313" key="1">
    <source>
        <dbReference type="EMBL" id="VEF00302.1"/>
    </source>
</evidence>
<protein>
    <submittedName>
        <fullName evidence="1">Uncharacterized protein</fullName>
    </submittedName>
</protein>
<dbReference type="InterPro" id="IPR046237">
    <property type="entry name" value="DUF6270"/>
</dbReference>
<name>A0A448D6W2_9NEIS</name>
<dbReference type="RefSeq" id="WP_126326560.1">
    <property type="nucleotide sequence ID" value="NZ_CAUJPY010000026.1"/>
</dbReference>
<dbReference type="AlphaFoldDB" id="A0A448D6W2"/>